<dbReference type="InterPro" id="IPR010856">
    <property type="entry name" value="Gig2-like"/>
</dbReference>
<sequence length="78" mass="9165">MEPGDTVFWHCDVIHAVENEHLGEFDSNVMYIAAAPWCEKNAEYLPRQWDAFVEVKRRRISQPTILRWILLAARPGRI</sequence>
<evidence type="ECO:0000313" key="2">
    <source>
        <dbReference type="Proteomes" id="UP000251197"/>
    </source>
</evidence>
<dbReference type="EMBL" id="UAVU01000008">
    <property type="protein sequence ID" value="SQC91864.1"/>
    <property type="molecule type" value="Genomic_DNA"/>
</dbReference>
<evidence type="ECO:0000313" key="1">
    <source>
        <dbReference type="EMBL" id="SQC91864.1"/>
    </source>
</evidence>
<dbReference type="AlphaFoldDB" id="A0A2X3J9Y7"/>
<dbReference type="SUPFAM" id="SSF51197">
    <property type="entry name" value="Clavaminate synthase-like"/>
    <property type="match status" value="1"/>
</dbReference>
<organism evidence="1 2">
    <name type="scientific">Cedecea neteri</name>
    <dbReference type="NCBI Taxonomy" id="158822"/>
    <lineage>
        <taxon>Bacteria</taxon>
        <taxon>Pseudomonadati</taxon>
        <taxon>Pseudomonadota</taxon>
        <taxon>Gammaproteobacteria</taxon>
        <taxon>Enterobacterales</taxon>
        <taxon>Enterobacteriaceae</taxon>
        <taxon>Cedecea</taxon>
    </lineage>
</organism>
<dbReference type="PANTHER" id="PTHR30613">
    <property type="entry name" value="UNCHARACTERIZED PROTEIN YBIU-RELATED"/>
    <property type="match status" value="1"/>
</dbReference>
<reference evidence="1 2" key="1">
    <citation type="submission" date="2018-06" db="EMBL/GenBank/DDBJ databases">
        <authorList>
            <consortium name="Pathogen Informatics"/>
            <person name="Doyle S."/>
        </authorList>
    </citation>
    <scope>NUCLEOTIDE SEQUENCE [LARGE SCALE GENOMIC DNA]</scope>
    <source>
        <strain evidence="1 2">NCTC12120</strain>
    </source>
</reference>
<accession>A0A2X3J9Y7</accession>
<dbReference type="Proteomes" id="UP000251197">
    <property type="component" value="Unassembled WGS sequence"/>
</dbReference>
<dbReference type="PANTHER" id="PTHR30613:SF1">
    <property type="entry name" value="DUF1479 DOMAIN PROTEIN (AFU_ORTHOLOGUE AFUA_5G09280)"/>
    <property type="match status" value="1"/>
</dbReference>
<dbReference type="Gene3D" id="2.60.120.330">
    <property type="entry name" value="B-lactam Antibiotic, Isopenicillin N Synthase, Chain"/>
    <property type="match status" value="1"/>
</dbReference>
<protein>
    <submittedName>
        <fullName evidence="1">Protein of uncharacterized function (DUF1479)</fullName>
    </submittedName>
</protein>
<dbReference type="InterPro" id="IPR027443">
    <property type="entry name" value="IPNS-like_sf"/>
</dbReference>
<gene>
    <name evidence="1" type="primary">ybiU_1</name>
    <name evidence="1" type="ORF">NCTC12120_05044</name>
</gene>
<proteinExistence type="predicted"/>
<dbReference type="Pfam" id="PF07350">
    <property type="entry name" value="Gig2-like"/>
    <property type="match status" value="1"/>
</dbReference>
<name>A0A2X3J9Y7_9ENTR</name>